<reference evidence="2 3" key="1">
    <citation type="submission" date="2023-02" db="EMBL/GenBank/DDBJ databases">
        <title>Bacterial whole genome sequence for Curvibacter sp. HBC28.</title>
        <authorList>
            <person name="Le V."/>
            <person name="Ko S.-R."/>
            <person name="Ahn C.-Y."/>
            <person name="Oh H.-M."/>
        </authorList>
    </citation>
    <scope>NUCLEOTIDE SEQUENCE [LARGE SCALE GENOMIC DNA]</scope>
    <source>
        <strain evidence="2 3">HBC28</strain>
    </source>
</reference>
<comment type="caution">
    <text evidence="2">The sequence shown here is derived from an EMBL/GenBank/DDBJ whole genome shotgun (WGS) entry which is preliminary data.</text>
</comment>
<dbReference type="EMBL" id="JAQSIO010000003">
    <property type="protein sequence ID" value="MDD0814812.1"/>
    <property type="molecule type" value="Genomic_DNA"/>
</dbReference>
<evidence type="ECO:0000259" key="1">
    <source>
        <dbReference type="Pfam" id="PF01593"/>
    </source>
</evidence>
<sequence>MQAPAKPRVAVVGGGWAGLAAAIAASQGGASVHLFEAAPQWGGRARRLGTEPGQAGLDNGQHILIGAYAECLRLMRLVGVSPEQGLLRLPLSLRFPDGQGLRLPAWPAPLDAVAGILGAVGWSWADRLSLLRATLRWQWGDFECPASLSVLDLCQGIRPRVMADLLEPLCVSALNTPIGEASGQVFLRVLRDALAGPSGSSHLLLPRTDLSALWPEAAARWLQVQGHSALCSHRVHSLRRLSGGRWQLDLGDTVGAPATEAFDQLILACPPGEASRLLEQAQGLADGHARPVQRWVQQARALRFEAIATVYAQAPGLRLPAPLLALRPQAEAPAQFVFDRGQLGGSQGLLALVVSASSTDRELLTQQVLRQARAELSPLGLKDLHWQQTVVEKRATFACTPGLQRPSQAVLTGLQACGDYCAGPYPATLEGAVLSGSAAGRAAALGLV</sequence>
<name>A0ABT5MDZ8_9BURK</name>
<dbReference type="InterPro" id="IPR036188">
    <property type="entry name" value="FAD/NAD-bd_sf"/>
</dbReference>
<dbReference type="EC" id="1.17.8.1" evidence="2"/>
<dbReference type="InterPro" id="IPR017830">
    <property type="entry name" value="SQase_HpnE"/>
</dbReference>
<dbReference type="Gene3D" id="3.40.50.720">
    <property type="entry name" value="NAD(P)-binding Rossmann-like Domain"/>
    <property type="match status" value="1"/>
</dbReference>
<dbReference type="InterPro" id="IPR050464">
    <property type="entry name" value="Zeta_carotene_desat/Oxidored"/>
</dbReference>
<dbReference type="SUPFAM" id="SSF51905">
    <property type="entry name" value="FAD/NAD(P)-binding domain"/>
    <property type="match status" value="1"/>
</dbReference>
<dbReference type="RefSeq" id="WP_273926484.1">
    <property type="nucleotide sequence ID" value="NZ_JAQSIO010000003.1"/>
</dbReference>
<dbReference type="Gene3D" id="3.50.50.60">
    <property type="entry name" value="FAD/NAD(P)-binding domain"/>
    <property type="match status" value="1"/>
</dbReference>
<evidence type="ECO:0000313" key="2">
    <source>
        <dbReference type="EMBL" id="MDD0814812.1"/>
    </source>
</evidence>
<evidence type="ECO:0000313" key="3">
    <source>
        <dbReference type="Proteomes" id="UP001528672"/>
    </source>
</evidence>
<keyword evidence="3" id="KW-1185">Reference proteome</keyword>
<dbReference type="PANTHER" id="PTHR42923:SF47">
    <property type="entry name" value="BLR3003 PROTEIN"/>
    <property type="match status" value="1"/>
</dbReference>
<dbReference type="InterPro" id="IPR002937">
    <property type="entry name" value="Amino_oxidase"/>
</dbReference>
<gene>
    <name evidence="2" type="primary">hpnE</name>
    <name evidence="2" type="ORF">PSQ39_09235</name>
</gene>
<dbReference type="Proteomes" id="UP001528672">
    <property type="component" value="Unassembled WGS sequence"/>
</dbReference>
<proteinExistence type="predicted"/>
<organism evidence="2 3">
    <name type="scientific">Curvibacter microcysteis</name>
    <dbReference type="NCBI Taxonomy" id="3026419"/>
    <lineage>
        <taxon>Bacteria</taxon>
        <taxon>Pseudomonadati</taxon>
        <taxon>Pseudomonadota</taxon>
        <taxon>Betaproteobacteria</taxon>
        <taxon>Burkholderiales</taxon>
        <taxon>Comamonadaceae</taxon>
        <taxon>Curvibacter</taxon>
    </lineage>
</organism>
<keyword evidence="2" id="KW-0560">Oxidoreductase</keyword>
<protein>
    <submittedName>
        <fullName evidence="2">Hydroxysqualene dehydroxylase HpnE</fullName>
        <ecNumber evidence="2">1.17.8.1</ecNumber>
    </submittedName>
</protein>
<dbReference type="NCBIfam" id="TIGR03467">
    <property type="entry name" value="HpnE"/>
    <property type="match status" value="1"/>
</dbReference>
<feature type="domain" description="Amine oxidase" evidence="1">
    <location>
        <begin position="17"/>
        <end position="439"/>
    </location>
</feature>
<dbReference type="Pfam" id="PF01593">
    <property type="entry name" value="Amino_oxidase"/>
    <property type="match status" value="1"/>
</dbReference>
<dbReference type="GO" id="GO:0016491">
    <property type="term" value="F:oxidoreductase activity"/>
    <property type="evidence" value="ECO:0007669"/>
    <property type="project" value="UniProtKB-KW"/>
</dbReference>
<dbReference type="Gene3D" id="3.90.660.10">
    <property type="match status" value="1"/>
</dbReference>
<dbReference type="PANTHER" id="PTHR42923">
    <property type="entry name" value="PROTOPORPHYRINOGEN OXIDASE"/>
    <property type="match status" value="1"/>
</dbReference>
<accession>A0ABT5MDZ8</accession>